<sequence>MRKFNLIILLLSIITISCNSSDDSGIEEQSGFLRIGEVEFELANGISEDYSDDSINEVYNIDLTFLSSEFTIDGKDYTGNGEGIYFEIYSPTPNKLSTGIYEYNQTGTSLSFDDATVFYKDSDGENLEKGINSGTITVTKSENDYYELTFECVDELSRTITGRYNGNVNYILEPKE</sequence>
<evidence type="ECO:0000313" key="1">
    <source>
        <dbReference type="EMBL" id="MDO5974447.1"/>
    </source>
</evidence>
<comment type="caution">
    <text evidence="1">The sequence shown here is derived from an EMBL/GenBank/DDBJ whole genome shotgun (WGS) entry which is preliminary data.</text>
</comment>
<dbReference type="RefSeq" id="WP_303301586.1">
    <property type="nucleotide sequence ID" value="NZ_BAABDA010000050.1"/>
</dbReference>
<organism evidence="1 2">
    <name type="scientific">Flavivirga jejuensis</name>
    <dbReference type="NCBI Taxonomy" id="870487"/>
    <lineage>
        <taxon>Bacteria</taxon>
        <taxon>Pseudomonadati</taxon>
        <taxon>Bacteroidota</taxon>
        <taxon>Flavobacteriia</taxon>
        <taxon>Flavobacteriales</taxon>
        <taxon>Flavobacteriaceae</taxon>
        <taxon>Flavivirga</taxon>
    </lineage>
</organism>
<name>A0ABT8WMQ5_9FLAO</name>
<gene>
    <name evidence="1" type="ORF">Q4Q40_09650</name>
</gene>
<accession>A0ABT8WMQ5</accession>
<keyword evidence="2" id="KW-1185">Reference proteome</keyword>
<dbReference type="EMBL" id="JAUOEL010000003">
    <property type="protein sequence ID" value="MDO5974447.1"/>
    <property type="molecule type" value="Genomic_DNA"/>
</dbReference>
<protein>
    <submittedName>
        <fullName evidence="1">Uncharacterized protein</fullName>
    </submittedName>
</protein>
<proteinExistence type="predicted"/>
<reference evidence="1" key="1">
    <citation type="submission" date="2023-07" db="EMBL/GenBank/DDBJ databases">
        <title>Two novel species in the genus Flavivirga.</title>
        <authorList>
            <person name="Kwon K."/>
        </authorList>
    </citation>
    <scope>NUCLEOTIDE SEQUENCE</scope>
    <source>
        <strain evidence="1">KACC 14158</strain>
    </source>
</reference>
<dbReference type="PROSITE" id="PS51257">
    <property type="entry name" value="PROKAR_LIPOPROTEIN"/>
    <property type="match status" value="1"/>
</dbReference>
<dbReference type="Proteomes" id="UP001176806">
    <property type="component" value="Unassembled WGS sequence"/>
</dbReference>
<evidence type="ECO:0000313" key="2">
    <source>
        <dbReference type="Proteomes" id="UP001176806"/>
    </source>
</evidence>